<comment type="caution">
    <text evidence="2">The sequence shown here is derived from an EMBL/GenBank/DDBJ whole genome shotgun (WGS) entry which is preliminary data.</text>
</comment>
<organism evidence="2 3">
    <name type="scientific">Striga asiatica</name>
    <name type="common">Asiatic witchweed</name>
    <name type="synonym">Buchnera asiatica</name>
    <dbReference type="NCBI Taxonomy" id="4170"/>
    <lineage>
        <taxon>Eukaryota</taxon>
        <taxon>Viridiplantae</taxon>
        <taxon>Streptophyta</taxon>
        <taxon>Embryophyta</taxon>
        <taxon>Tracheophyta</taxon>
        <taxon>Spermatophyta</taxon>
        <taxon>Magnoliopsida</taxon>
        <taxon>eudicotyledons</taxon>
        <taxon>Gunneridae</taxon>
        <taxon>Pentapetalae</taxon>
        <taxon>asterids</taxon>
        <taxon>lamiids</taxon>
        <taxon>Lamiales</taxon>
        <taxon>Orobanchaceae</taxon>
        <taxon>Buchnereae</taxon>
        <taxon>Striga</taxon>
    </lineage>
</organism>
<feature type="region of interest" description="Disordered" evidence="1">
    <location>
        <begin position="50"/>
        <end position="107"/>
    </location>
</feature>
<evidence type="ECO:0000313" key="3">
    <source>
        <dbReference type="Proteomes" id="UP000325081"/>
    </source>
</evidence>
<dbReference type="EMBL" id="BKCP01002891">
    <property type="protein sequence ID" value="GER28647.1"/>
    <property type="molecule type" value="Genomic_DNA"/>
</dbReference>
<evidence type="ECO:0000256" key="1">
    <source>
        <dbReference type="SAM" id="MobiDB-lite"/>
    </source>
</evidence>
<proteinExistence type="predicted"/>
<sequence>MHRGRRAGQMVDLIDFQQNRLHHIVPDQFEPRVPEQMHHVLLPPREEIVHHDHVVPSGDQLVHQMAPDETRAAGDDDPPPPAPDPHRNPTNSAGFHEPTPIGIAAVGQGLAVRRDDLGAGVGGGGGGGG</sequence>
<evidence type="ECO:0000313" key="2">
    <source>
        <dbReference type="EMBL" id="GER28647.1"/>
    </source>
</evidence>
<dbReference type="AlphaFoldDB" id="A0A5A7P7L1"/>
<dbReference type="Proteomes" id="UP000325081">
    <property type="component" value="Unassembled WGS sequence"/>
</dbReference>
<dbReference type="OrthoDB" id="1938350at2759"/>
<name>A0A5A7P7L1_STRAF</name>
<protein>
    <submittedName>
        <fullName evidence="2">UDP-glucuronic acid decarboxylase 1</fullName>
    </submittedName>
</protein>
<accession>A0A5A7P7L1</accession>
<reference evidence="3" key="1">
    <citation type="journal article" date="2019" name="Curr. Biol.">
        <title>Genome Sequence of Striga asiatica Provides Insight into the Evolution of Plant Parasitism.</title>
        <authorList>
            <person name="Yoshida S."/>
            <person name="Kim S."/>
            <person name="Wafula E.K."/>
            <person name="Tanskanen J."/>
            <person name="Kim Y.M."/>
            <person name="Honaas L."/>
            <person name="Yang Z."/>
            <person name="Spallek T."/>
            <person name="Conn C.E."/>
            <person name="Ichihashi Y."/>
            <person name="Cheong K."/>
            <person name="Cui S."/>
            <person name="Der J.P."/>
            <person name="Gundlach H."/>
            <person name="Jiao Y."/>
            <person name="Hori C."/>
            <person name="Ishida J.K."/>
            <person name="Kasahara H."/>
            <person name="Kiba T."/>
            <person name="Kim M.S."/>
            <person name="Koo N."/>
            <person name="Laohavisit A."/>
            <person name="Lee Y.H."/>
            <person name="Lumba S."/>
            <person name="McCourt P."/>
            <person name="Mortimer J.C."/>
            <person name="Mutuku J.M."/>
            <person name="Nomura T."/>
            <person name="Sasaki-Sekimoto Y."/>
            <person name="Seto Y."/>
            <person name="Wang Y."/>
            <person name="Wakatake T."/>
            <person name="Sakakibara H."/>
            <person name="Demura T."/>
            <person name="Yamaguchi S."/>
            <person name="Yoneyama K."/>
            <person name="Manabe R.I."/>
            <person name="Nelson D.C."/>
            <person name="Schulman A.H."/>
            <person name="Timko M.P."/>
            <person name="dePamphilis C.W."/>
            <person name="Choi D."/>
            <person name="Shirasu K."/>
        </authorList>
    </citation>
    <scope>NUCLEOTIDE SEQUENCE [LARGE SCALE GENOMIC DNA]</scope>
    <source>
        <strain evidence="3">cv. UVA1</strain>
    </source>
</reference>
<keyword evidence="3" id="KW-1185">Reference proteome</keyword>
<gene>
    <name evidence="2" type="ORF">STAS_04449</name>
</gene>